<protein>
    <submittedName>
        <fullName evidence="2">Uncharacterized protein</fullName>
    </submittedName>
</protein>
<accession>A0ABR3QY85</accession>
<feature type="compositionally biased region" description="Acidic residues" evidence="1">
    <location>
        <begin position="336"/>
        <end position="347"/>
    </location>
</feature>
<gene>
    <name evidence="2" type="ORF">SLS60_008703</name>
</gene>
<evidence type="ECO:0000313" key="2">
    <source>
        <dbReference type="EMBL" id="KAL1597121.1"/>
    </source>
</evidence>
<name>A0ABR3QY85_9PLEO</name>
<feature type="compositionally biased region" description="Acidic residues" evidence="1">
    <location>
        <begin position="366"/>
        <end position="377"/>
    </location>
</feature>
<proteinExistence type="predicted"/>
<dbReference type="Proteomes" id="UP001521785">
    <property type="component" value="Unassembled WGS sequence"/>
</dbReference>
<comment type="caution">
    <text evidence="2">The sequence shown here is derived from an EMBL/GenBank/DDBJ whole genome shotgun (WGS) entry which is preliminary data.</text>
</comment>
<dbReference type="EMBL" id="JAKJXO020000013">
    <property type="protein sequence ID" value="KAL1597121.1"/>
    <property type="molecule type" value="Genomic_DNA"/>
</dbReference>
<reference evidence="2 3" key="1">
    <citation type="submission" date="2024-02" db="EMBL/GenBank/DDBJ databases">
        <title>De novo assembly and annotation of 12 fungi associated with fruit tree decline syndrome in Ontario, Canada.</title>
        <authorList>
            <person name="Sulman M."/>
            <person name="Ellouze W."/>
            <person name="Ilyukhin E."/>
        </authorList>
    </citation>
    <scope>NUCLEOTIDE SEQUENCE [LARGE SCALE GENOMIC DNA]</scope>
    <source>
        <strain evidence="2 3">M42-189</strain>
    </source>
</reference>
<feature type="region of interest" description="Disordered" evidence="1">
    <location>
        <begin position="300"/>
        <end position="394"/>
    </location>
</feature>
<organism evidence="2 3">
    <name type="scientific">Paraconiothyrium brasiliense</name>
    <dbReference type="NCBI Taxonomy" id="300254"/>
    <lineage>
        <taxon>Eukaryota</taxon>
        <taxon>Fungi</taxon>
        <taxon>Dikarya</taxon>
        <taxon>Ascomycota</taxon>
        <taxon>Pezizomycotina</taxon>
        <taxon>Dothideomycetes</taxon>
        <taxon>Pleosporomycetidae</taxon>
        <taxon>Pleosporales</taxon>
        <taxon>Massarineae</taxon>
        <taxon>Didymosphaeriaceae</taxon>
        <taxon>Paraconiothyrium</taxon>
    </lineage>
</organism>
<evidence type="ECO:0000313" key="3">
    <source>
        <dbReference type="Proteomes" id="UP001521785"/>
    </source>
</evidence>
<evidence type="ECO:0000256" key="1">
    <source>
        <dbReference type="SAM" id="MobiDB-lite"/>
    </source>
</evidence>
<keyword evidence="3" id="KW-1185">Reference proteome</keyword>
<sequence>MSDIDDIDNIHSDLDLDLDFDLPPLGSALATPASSLIYTEAQRQYSALVKTSSQSARLTCWRVDLQRFYQLQFERATTELDTTQTEKLMTICFAYKTRSLVLCYLDCLFDDDGAPLTDWVRAVRDVVQRCGRDGMEAAEDVVVEVSQDAGSSRSATATATPDAQPASELDLPTFTIPTLPLAYPTQYFSAWAQHVPVSHLTLGGLLSQPAVYGLALDRRVSELVRANCGHVFGTDAEEDSLDPAFITSLCVGREKLEGIDPLGEWDGHLWAGKGYGIRELVIFVEGWKMLRTRGVLGEWTEEGTGGREDSLEPLAERDAGHGDGGKGKKRVRFVIDEDDEEEEEQEVAVERSPRGDRKRSRRVVLDEDDEDDEDEVEPSGSRKRVRWADDDDDE</sequence>
<feature type="compositionally biased region" description="Basic and acidic residues" evidence="1">
    <location>
        <begin position="304"/>
        <end position="326"/>
    </location>
</feature>